<gene>
    <name evidence="2" type="ORF">B1812_10635</name>
</gene>
<dbReference type="InterPro" id="IPR041633">
    <property type="entry name" value="Polbeta"/>
</dbReference>
<evidence type="ECO:0000313" key="3">
    <source>
        <dbReference type="Proteomes" id="UP000193978"/>
    </source>
</evidence>
<evidence type="ECO:0000313" key="2">
    <source>
        <dbReference type="EMBL" id="ARN81453.1"/>
    </source>
</evidence>
<feature type="domain" description="Polymerase beta nucleotidyltransferase" evidence="1">
    <location>
        <begin position="25"/>
        <end position="98"/>
    </location>
</feature>
<accession>A0A1W6MV20</accession>
<proteinExistence type="predicted"/>
<dbReference type="Pfam" id="PF18765">
    <property type="entry name" value="Polbeta"/>
    <property type="match status" value="1"/>
</dbReference>
<organism evidence="2 3">
    <name type="scientific">Methylocystis bryophila</name>
    <dbReference type="NCBI Taxonomy" id="655015"/>
    <lineage>
        <taxon>Bacteria</taxon>
        <taxon>Pseudomonadati</taxon>
        <taxon>Pseudomonadota</taxon>
        <taxon>Alphaproteobacteria</taxon>
        <taxon>Hyphomicrobiales</taxon>
        <taxon>Methylocystaceae</taxon>
        <taxon>Methylocystis</taxon>
    </lineage>
</organism>
<dbReference type="InterPro" id="IPR043519">
    <property type="entry name" value="NT_sf"/>
</dbReference>
<dbReference type="CDD" id="cd05403">
    <property type="entry name" value="NT_KNTase_like"/>
    <property type="match status" value="1"/>
</dbReference>
<dbReference type="Gene3D" id="3.30.460.10">
    <property type="entry name" value="Beta Polymerase, domain 2"/>
    <property type="match status" value="1"/>
</dbReference>
<dbReference type="RefSeq" id="WP_085771562.1">
    <property type="nucleotide sequence ID" value="NZ_AP027149.1"/>
</dbReference>
<dbReference type="STRING" id="655015.B1812_10635"/>
<dbReference type="Proteomes" id="UP000193978">
    <property type="component" value="Chromosome"/>
</dbReference>
<sequence length="100" mass="11077">MLNLNPKEWAIVSGILRSVVPGREVWAFGSRATGAAKPYSDLDLALIGDTPLPLDTLAVLREAFSESDLPWKVDLVDWATTNATFRQIIEARRILVQKAE</sequence>
<dbReference type="KEGG" id="mbry:B1812_10635"/>
<reference evidence="2 3" key="1">
    <citation type="submission" date="2017-02" db="EMBL/GenBank/DDBJ databases">
        <authorList>
            <person name="Peterson S.W."/>
        </authorList>
    </citation>
    <scope>NUCLEOTIDE SEQUENCE [LARGE SCALE GENOMIC DNA]</scope>
    <source>
        <strain evidence="2 3">S285</strain>
    </source>
</reference>
<dbReference type="SUPFAM" id="SSF81301">
    <property type="entry name" value="Nucleotidyltransferase"/>
    <property type="match status" value="1"/>
</dbReference>
<dbReference type="OrthoDB" id="9808659at2"/>
<keyword evidence="3" id="KW-1185">Reference proteome</keyword>
<name>A0A1W6MV20_9HYPH</name>
<dbReference type="EMBL" id="CP019948">
    <property type="protein sequence ID" value="ARN81453.1"/>
    <property type="molecule type" value="Genomic_DNA"/>
</dbReference>
<protein>
    <recommendedName>
        <fullName evidence="1">Polymerase beta nucleotidyltransferase domain-containing protein</fullName>
    </recommendedName>
</protein>
<dbReference type="AlphaFoldDB" id="A0A1W6MV20"/>
<evidence type="ECO:0000259" key="1">
    <source>
        <dbReference type="Pfam" id="PF18765"/>
    </source>
</evidence>